<dbReference type="InterPro" id="IPR002347">
    <property type="entry name" value="SDR_fam"/>
</dbReference>
<dbReference type="Gene3D" id="3.40.50.720">
    <property type="entry name" value="NAD(P)-binding Rossmann-like Domain"/>
    <property type="match status" value="1"/>
</dbReference>
<accession>A0AAN9UJZ1</accession>
<dbReference type="PANTHER" id="PTHR45458">
    <property type="entry name" value="SHORT-CHAIN DEHYDROGENASE/REDUCTASE SDR"/>
    <property type="match status" value="1"/>
</dbReference>
<proteinExistence type="predicted"/>
<dbReference type="EMBL" id="JAJSPL020000008">
    <property type="protein sequence ID" value="KAK7745574.1"/>
    <property type="molecule type" value="Genomic_DNA"/>
</dbReference>
<keyword evidence="2" id="KW-1185">Reference proteome</keyword>
<sequence length="278" mass="30069">MPSYVVTGVSQGLGAELLRQLSSKPENLVIGLVRDKAGTEKKVASELPGRSNIHILRADITSRDDLKKAAQETAAITGGSLDYLIANAAYVTSFDSFDPIDVLLFDSAETKPKEFAEDFHKLLDVNVLGNVYLYNAFVPLILKGTTKKVVCITSGMADIELVRNYDIGAGALYAASKAAMNMVTAKYSAQYKDQGVLFIGICPGMVDVGKIKVEDLTPHQIGAFQNLLGSFQRYEPNFKGPVTPDVAMKTVIKVWENASLEKGDGGGFLSHTGTDRWL</sequence>
<gene>
    <name evidence="1" type="ORF">SLS53_003074</name>
</gene>
<evidence type="ECO:0000313" key="2">
    <source>
        <dbReference type="Proteomes" id="UP001320245"/>
    </source>
</evidence>
<dbReference type="PRINTS" id="PR00081">
    <property type="entry name" value="GDHRDH"/>
</dbReference>
<dbReference type="SUPFAM" id="SSF51735">
    <property type="entry name" value="NAD(P)-binding Rossmann-fold domains"/>
    <property type="match status" value="1"/>
</dbReference>
<dbReference type="GO" id="GO:0016616">
    <property type="term" value="F:oxidoreductase activity, acting on the CH-OH group of donors, NAD or NADP as acceptor"/>
    <property type="evidence" value="ECO:0007669"/>
    <property type="project" value="TreeGrafter"/>
</dbReference>
<dbReference type="AlphaFoldDB" id="A0AAN9UJZ1"/>
<dbReference type="PANTHER" id="PTHR45458:SF3">
    <property type="entry name" value="CHAIN DEHYDROGENASE (ATSC), PUTATIVE-RELATED"/>
    <property type="match status" value="1"/>
</dbReference>
<dbReference type="Pfam" id="PF00106">
    <property type="entry name" value="adh_short"/>
    <property type="match status" value="1"/>
</dbReference>
<evidence type="ECO:0000313" key="1">
    <source>
        <dbReference type="EMBL" id="KAK7745574.1"/>
    </source>
</evidence>
<protein>
    <recommendedName>
        <fullName evidence="3">NAD(P)-binding protein</fullName>
    </recommendedName>
</protein>
<dbReference type="InterPro" id="IPR052184">
    <property type="entry name" value="SDR_enzymes"/>
</dbReference>
<name>A0AAN9UJZ1_9PEZI</name>
<dbReference type="Proteomes" id="UP001320245">
    <property type="component" value="Unassembled WGS sequence"/>
</dbReference>
<evidence type="ECO:0008006" key="3">
    <source>
        <dbReference type="Google" id="ProtNLM"/>
    </source>
</evidence>
<dbReference type="InterPro" id="IPR036291">
    <property type="entry name" value="NAD(P)-bd_dom_sf"/>
</dbReference>
<reference evidence="1 2" key="1">
    <citation type="journal article" date="2023" name="PLoS ONE">
        <title>Cytospora paraplurivora sp. nov. isolated from orchards with fruit tree decline syndrome in Ontario, Canada.</title>
        <authorList>
            <person name="Ilyukhin E."/>
            <person name="Nguyen H.D.T."/>
            <person name="Castle A.J."/>
            <person name="Ellouze W."/>
        </authorList>
    </citation>
    <scope>NUCLEOTIDE SEQUENCE [LARGE SCALE GENOMIC DNA]</scope>
    <source>
        <strain evidence="1 2">FDS-564</strain>
    </source>
</reference>
<organism evidence="1 2">
    <name type="scientific">Cytospora paraplurivora</name>
    <dbReference type="NCBI Taxonomy" id="2898453"/>
    <lineage>
        <taxon>Eukaryota</taxon>
        <taxon>Fungi</taxon>
        <taxon>Dikarya</taxon>
        <taxon>Ascomycota</taxon>
        <taxon>Pezizomycotina</taxon>
        <taxon>Sordariomycetes</taxon>
        <taxon>Sordariomycetidae</taxon>
        <taxon>Diaporthales</taxon>
        <taxon>Cytosporaceae</taxon>
        <taxon>Cytospora</taxon>
    </lineage>
</organism>
<comment type="caution">
    <text evidence="1">The sequence shown here is derived from an EMBL/GenBank/DDBJ whole genome shotgun (WGS) entry which is preliminary data.</text>
</comment>